<dbReference type="Proteomes" id="UP000256964">
    <property type="component" value="Unassembled WGS sequence"/>
</dbReference>
<feature type="compositionally biased region" description="Basic and acidic residues" evidence="1">
    <location>
        <begin position="71"/>
        <end position="92"/>
    </location>
</feature>
<evidence type="ECO:0000313" key="2">
    <source>
        <dbReference type="EMBL" id="RDX50924.1"/>
    </source>
</evidence>
<gene>
    <name evidence="2" type="ORF">OH76DRAFT_372916</name>
</gene>
<keyword evidence="3" id="KW-1185">Reference proteome</keyword>
<feature type="region of interest" description="Disordered" evidence="1">
    <location>
        <begin position="49"/>
        <end position="230"/>
    </location>
</feature>
<evidence type="ECO:0000313" key="3">
    <source>
        <dbReference type="Proteomes" id="UP000256964"/>
    </source>
</evidence>
<name>A0A371DEF2_9APHY</name>
<feature type="compositionally biased region" description="Low complexity" evidence="1">
    <location>
        <begin position="204"/>
        <end position="220"/>
    </location>
</feature>
<sequence length="262" mass="28104">MWFKSGRGLEARTMSDGGGGAGGERAPSAREFDVEVAGVRRLGDMWESWESVQRKRGKVARLNNPMRRFGRTGEKARVSGADQRGRRGRDAPSRSGDASDASTTLGRGTGGRMDERDTSGASGRRKREERRGAGVDGRTITRGTREQAGVSSVLLSDVMFEGAESGRDQSSADAGEAAGPGSEERGGSIDRKGVQRATWWQTVAQRQQGRLRAAGGAAARGRGRSGGREDEAWLRYRPRDADGRFAGLEGRKWTDCVQTAGG</sequence>
<dbReference type="AlphaFoldDB" id="A0A371DEF2"/>
<feature type="region of interest" description="Disordered" evidence="1">
    <location>
        <begin position="1"/>
        <end position="32"/>
    </location>
</feature>
<evidence type="ECO:0000256" key="1">
    <source>
        <dbReference type="SAM" id="MobiDB-lite"/>
    </source>
</evidence>
<dbReference type="EMBL" id="KZ857397">
    <property type="protein sequence ID" value="RDX50924.1"/>
    <property type="molecule type" value="Genomic_DNA"/>
</dbReference>
<organism evidence="2 3">
    <name type="scientific">Lentinus brumalis</name>
    <dbReference type="NCBI Taxonomy" id="2498619"/>
    <lineage>
        <taxon>Eukaryota</taxon>
        <taxon>Fungi</taxon>
        <taxon>Dikarya</taxon>
        <taxon>Basidiomycota</taxon>
        <taxon>Agaricomycotina</taxon>
        <taxon>Agaricomycetes</taxon>
        <taxon>Polyporales</taxon>
        <taxon>Polyporaceae</taxon>
        <taxon>Lentinus</taxon>
    </lineage>
</organism>
<protein>
    <submittedName>
        <fullName evidence="2">Uncharacterized protein</fullName>
    </submittedName>
</protein>
<proteinExistence type="predicted"/>
<accession>A0A371DEF2</accession>
<reference evidence="2 3" key="1">
    <citation type="journal article" date="2018" name="Biotechnol. Biofuels">
        <title>Integrative visual omics of the white-rot fungus Polyporus brumalis exposes the biotechnological potential of its oxidative enzymes for delignifying raw plant biomass.</title>
        <authorList>
            <person name="Miyauchi S."/>
            <person name="Rancon A."/>
            <person name="Drula E."/>
            <person name="Hage H."/>
            <person name="Chaduli D."/>
            <person name="Favel A."/>
            <person name="Grisel S."/>
            <person name="Henrissat B."/>
            <person name="Herpoel-Gimbert I."/>
            <person name="Ruiz-Duenas F.J."/>
            <person name="Chevret D."/>
            <person name="Hainaut M."/>
            <person name="Lin J."/>
            <person name="Wang M."/>
            <person name="Pangilinan J."/>
            <person name="Lipzen A."/>
            <person name="Lesage-Meessen L."/>
            <person name="Navarro D."/>
            <person name="Riley R."/>
            <person name="Grigoriev I.V."/>
            <person name="Zhou S."/>
            <person name="Raouche S."/>
            <person name="Rosso M.N."/>
        </authorList>
    </citation>
    <scope>NUCLEOTIDE SEQUENCE [LARGE SCALE GENOMIC DNA]</scope>
    <source>
        <strain evidence="2 3">BRFM 1820</strain>
    </source>
</reference>
<feature type="compositionally biased region" description="Basic and acidic residues" evidence="1">
    <location>
        <begin position="182"/>
        <end position="193"/>
    </location>
</feature>